<dbReference type="GO" id="GO:0009424">
    <property type="term" value="C:bacterial-type flagellum hook"/>
    <property type="evidence" value="ECO:0007669"/>
    <property type="project" value="InterPro"/>
</dbReference>
<organism evidence="6 7">
    <name type="scientific">Holtiella tumoricola</name>
    <dbReference type="NCBI Taxonomy" id="3018743"/>
    <lineage>
        <taxon>Bacteria</taxon>
        <taxon>Bacillati</taxon>
        <taxon>Bacillota</taxon>
        <taxon>Clostridia</taxon>
        <taxon>Lachnospirales</taxon>
        <taxon>Cellulosilyticaceae</taxon>
        <taxon>Holtiella</taxon>
    </lineage>
</organism>
<evidence type="ECO:0000256" key="1">
    <source>
        <dbReference type="ARBA" id="ARBA00004365"/>
    </source>
</evidence>
<keyword evidence="3" id="KW-0975">Bacterial flagellum</keyword>
<dbReference type="PANTHER" id="PTHR42792:SF1">
    <property type="entry name" value="FLAGELLAR HOOK-ASSOCIATED PROTEIN 3"/>
    <property type="match status" value="1"/>
</dbReference>
<dbReference type="Gene3D" id="1.20.1330.10">
    <property type="entry name" value="f41 fragment of flagellin, N-terminal domain"/>
    <property type="match status" value="1"/>
</dbReference>
<evidence type="ECO:0000256" key="2">
    <source>
        <dbReference type="ARBA" id="ARBA00005709"/>
    </source>
</evidence>
<dbReference type="Proteomes" id="UP001169242">
    <property type="component" value="Unassembled WGS sequence"/>
</dbReference>
<accession>A0AA42J1C4</accession>
<gene>
    <name evidence="6" type="primary">flgL</name>
    <name evidence="6" type="ORF">PBV87_12560</name>
</gene>
<evidence type="ECO:0000313" key="7">
    <source>
        <dbReference type="Proteomes" id="UP001169242"/>
    </source>
</evidence>
<keyword evidence="6" id="KW-0282">Flagellum</keyword>
<name>A0AA42J1C4_9FIRM</name>
<dbReference type="EMBL" id="JAQIFT010000046">
    <property type="protein sequence ID" value="MDA3732319.1"/>
    <property type="molecule type" value="Genomic_DNA"/>
</dbReference>
<comment type="subcellular location">
    <subcellularLocation>
        <location evidence="1">Bacterial flagellum</location>
    </subcellularLocation>
</comment>
<feature type="domain" description="Flagellin C-terminal" evidence="5">
    <location>
        <begin position="327"/>
        <end position="400"/>
    </location>
</feature>
<evidence type="ECO:0000259" key="4">
    <source>
        <dbReference type="Pfam" id="PF00669"/>
    </source>
</evidence>
<dbReference type="InterPro" id="IPR001492">
    <property type="entry name" value="Flagellin"/>
</dbReference>
<keyword evidence="6" id="KW-0969">Cilium</keyword>
<dbReference type="InterPro" id="IPR013384">
    <property type="entry name" value="Flagell_FlgL"/>
</dbReference>
<dbReference type="GO" id="GO:0005198">
    <property type="term" value="F:structural molecule activity"/>
    <property type="evidence" value="ECO:0007669"/>
    <property type="project" value="InterPro"/>
</dbReference>
<dbReference type="InterPro" id="IPR001029">
    <property type="entry name" value="Flagellin_N"/>
</dbReference>
<dbReference type="Pfam" id="PF00700">
    <property type="entry name" value="Flagellin_C"/>
    <property type="match status" value="1"/>
</dbReference>
<evidence type="ECO:0000259" key="5">
    <source>
        <dbReference type="Pfam" id="PF00700"/>
    </source>
</evidence>
<dbReference type="RefSeq" id="WP_271012506.1">
    <property type="nucleotide sequence ID" value="NZ_JAQIFT010000046.1"/>
</dbReference>
<dbReference type="GO" id="GO:0071973">
    <property type="term" value="P:bacterial-type flagellum-dependent cell motility"/>
    <property type="evidence" value="ECO:0007669"/>
    <property type="project" value="InterPro"/>
</dbReference>
<keyword evidence="6" id="KW-0966">Cell projection</keyword>
<evidence type="ECO:0000256" key="3">
    <source>
        <dbReference type="ARBA" id="ARBA00023143"/>
    </source>
</evidence>
<comment type="similarity">
    <text evidence="2">Belongs to the bacterial flagellin family.</text>
</comment>
<dbReference type="InterPro" id="IPR046358">
    <property type="entry name" value="Flagellin_C"/>
</dbReference>
<dbReference type="AlphaFoldDB" id="A0AA42J1C4"/>
<comment type="caution">
    <text evidence="6">The sequence shown here is derived from an EMBL/GenBank/DDBJ whole genome shotgun (WGS) entry which is preliminary data.</text>
</comment>
<feature type="domain" description="Flagellin N-terminal" evidence="4">
    <location>
        <begin position="6"/>
        <end position="140"/>
    </location>
</feature>
<protein>
    <submittedName>
        <fullName evidence="6">Flagellar hook-associated protein FlgL</fullName>
    </submittedName>
</protein>
<proteinExistence type="inferred from homology"/>
<evidence type="ECO:0000313" key="6">
    <source>
        <dbReference type="EMBL" id="MDA3732319.1"/>
    </source>
</evidence>
<dbReference type="SUPFAM" id="SSF64518">
    <property type="entry name" value="Phase 1 flagellin"/>
    <property type="match status" value="1"/>
</dbReference>
<reference evidence="6" key="1">
    <citation type="journal article" date="2023" name="Int. J. Syst. Evol. Microbiol.">
        <title>&lt;i&gt;Holtiella tumoricola&lt;/i&gt; gen. nov. sp. nov., isolated from a human clinical sample.</title>
        <authorList>
            <person name="Allen-Vercoe E."/>
            <person name="Daigneault M.C."/>
            <person name="Vancuren S.J."/>
            <person name="Cochrane K."/>
            <person name="O'Neal L.L."/>
            <person name="Sankaranarayanan K."/>
            <person name="Lawson P.A."/>
        </authorList>
    </citation>
    <scope>NUCLEOTIDE SEQUENCE</scope>
    <source>
        <strain evidence="6">CC70A</strain>
    </source>
</reference>
<dbReference type="Pfam" id="PF00669">
    <property type="entry name" value="Flagellin_N"/>
    <property type="match status" value="1"/>
</dbReference>
<sequence length="410" mass="45845">MRITQGMIQNSSLNTMYNNMGNLNNLYNQMNTLKKIQRPSDDPIIAGRSLKLRLNVMEATQHASNVDEATSWMEVTEAALKNATEIIKDIRTRCVQASNGTLTSEDRQKIVSDMKQLYNQLKQEANVTYAGRYVFSGYKTDQPVFLEKETKLEKDLELKADLKLTGDMTLKSDLELSADTIVTEDITLPAGTKVTVDPKDSKRVVVNDDGTVTIKASTANPPEKLGVTVTIPAGTELKVNTTIPTGTTLPAGEMFPAGVLNPAVHGYTEGQRIEYEIGVNNTLDVNTLGMPEMMNNLLNNIEGMLDKLSDKSLTDEELNQIFTDMIEQMDNRLKETSEMTAELGSKQNRLEYTQSRLKDDKTNFTELLSNTEDVDLEEVYVEFNTQYMIYQSGLQATSKIIMNTLADFLR</sequence>
<dbReference type="PANTHER" id="PTHR42792">
    <property type="entry name" value="FLAGELLIN"/>
    <property type="match status" value="1"/>
</dbReference>
<dbReference type="NCBIfam" id="TIGR02550">
    <property type="entry name" value="flagell_flgL"/>
    <property type="match status" value="1"/>
</dbReference>
<keyword evidence="7" id="KW-1185">Reference proteome</keyword>